<dbReference type="Pfam" id="PF01554">
    <property type="entry name" value="MatE"/>
    <property type="match status" value="2"/>
</dbReference>
<dbReference type="RefSeq" id="WP_039419658.1">
    <property type="nucleotide sequence ID" value="NZ_JASBZW010000001.1"/>
</dbReference>
<dbReference type="InterPro" id="IPR002528">
    <property type="entry name" value="MATE_fam"/>
</dbReference>
<reference evidence="7 9" key="1">
    <citation type="submission" date="2014-08" db="EMBL/GenBank/DDBJ databases">
        <title>Porphyromonas gulae strain:COT-052_OH1451 Genome sequencing.</title>
        <authorList>
            <person name="Wallis C."/>
            <person name="Deusch O."/>
            <person name="O'Flynn C."/>
            <person name="Davis I."/>
            <person name="Jospin G."/>
            <person name="Darling A.E."/>
            <person name="Coil D.A."/>
            <person name="Alexiev A."/>
            <person name="Horsfall A."/>
            <person name="Kirkwood N."/>
            <person name="Harris S."/>
            <person name="Eisen J.A."/>
        </authorList>
    </citation>
    <scope>NUCLEOTIDE SEQUENCE [LARGE SCALE GENOMIC DNA]</scope>
    <source>
        <strain evidence="9">COT-052 OH1451</strain>
        <strain evidence="7">COT-052_OH1451</strain>
    </source>
</reference>
<evidence type="ECO:0000256" key="6">
    <source>
        <dbReference type="SAM" id="Phobius"/>
    </source>
</evidence>
<feature type="transmembrane region" description="Helical" evidence="6">
    <location>
        <begin position="274"/>
        <end position="296"/>
    </location>
</feature>
<dbReference type="GO" id="GO:0015297">
    <property type="term" value="F:antiporter activity"/>
    <property type="evidence" value="ECO:0007669"/>
    <property type="project" value="InterPro"/>
</dbReference>
<reference evidence="8 10" key="2">
    <citation type="submission" date="2014-08" db="EMBL/GenBank/DDBJ databases">
        <title>Porphyromonas gulae strain:COT-052_OH3439 Genome sequencing.</title>
        <authorList>
            <person name="Wallis C."/>
            <person name="Deusch O."/>
            <person name="O'Flynn C."/>
            <person name="Davis I."/>
            <person name="Jospin G."/>
            <person name="Darling A.E."/>
            <person name="Coil D.A."/>
            <person name="Alexiev A."/>
            <person name="Horsfall A."/>
            <person name="Kirkwood N."/>
            <person name="Harris S."/>
            <person name="Eisen J.A."/>
        </authorList>
    </citation>
    <scope>NUCLEOTIDE SEQUENCE [LARGE SCALE GENOMIC DNA]</scope>
    <source>
        <strain evidence="10">COT-052 OH3439</strain>
        <strain evidence="8">COT-052_OH3439</strain>
    </source>
</reference>
<feature type="transmembrane region" description="Helical" evidence="6">
    <location>
        <begin position="413"/>
        <end position="431"/>
    </location>
</feature>
<dbReference type="eggNOG" id="COG0534">
    <property type="taxonomic scope" value="Bacteria"/>
</dbReference>
<comment type="caution">
    <text evidence="7">The sequence shown here is derived from an EMBL/GenBank/DDBJ whole genome shotgun (WGS) entry which is preliminary data.</text>
</comment>
<evidence type="ECO:0000313" key="8">
    <source>
        <dbReference type="EMBL" id="KGN86658.1"/>
    </source>
</evidence>
<organism evidence="7 9">
    <name type="scientific">Porphyromonas gulae</name>
    <dbReference type="NCBI Taxonomy" id="111105"/>
    <lineage>
        <taxon>Bacteria</taxon>
        <taxon>Pseudomonadati</taxon>
        <taxon>Bacteroidota</taxon>
        <taxon>Bacteroidia</taxon>
        <taxon>Bacteroidales</taxon>
        <taxon>Porphyromonadaceae</taxon>
        <taxon>Porphyromonas</taxon>
    </lineage>
</organism>
<feature type="transmembrane region" description="Helical" evidence="6">
    <location>
        <begin position="90"/>
        <end position="112"/>
    </location>
</feature>
<dbReference type="GO" id="GO:0042910">
    <property type="term" value="F:xenobiotic transmembrane transporter activity"/>
    <property type="evidence" value="ECO:0007669"/>
    <property type="project" value="InterPro"/>
</dbReference>
<evidence type="ECO:0000256" key="5">
    <source>
        <dbReference type="ARBA" id="ARBA00023136"/>
    </source>
</evidence>
<keyword evidence="3 6" id="KW-0812">Transmembrane</keyword>
<evidence type="ECO:0000313" key="10">
    <source>
        <dbReference type="Proteomes" id="UP000030146"/>
    </source>
</evidence>
<feature type="transmembrane region" description="Helical" evidence="6">
    <location>
        <begin position="21"/>
        <end position="41"/>
    </location>
</feature>
<dbReference type="GO" id="GO:0005886">
    <property type="term" value="C:plasma membrane"/>
    <property type="evidence" value="ECO:0007669"/>
    <property type="project" value="TreeGrafter"/>
</dbReference>
<evidence type="ECO:0000313" key="9">
    <source>
        <dbReference type="Proteomes" id="UP000030130"/>
    </source>
</evidence>
<dbReference type="GeneID" id="57240497"/>
<evidence type="ECO:0000256" key="4">
    <source>
        <dbReference type="ARBA" id="ARBA00022989"/>
    </source>
</evidence>
<feature type="transmembrane region" description="Helical" evidence="6">
    <location>
        <begin position="162"/>
        <end position="182"/>
    </location>
</feature>
<dbReference type="CDD" id="cd13136">
    <property type="entry name" value="MATE_DinF_like"/>
    <property type="match status" value="1"/>
</dbReference>
<evidence type="ECO:0000256" key="1">
    <source>
        <dbReference type="ARBA" id="ARBA00004141"/>
    </source>
</evidence>
<dbReference type="AlphaFoldDB" id="A0A099WR87"/>
<dbReference type="Proteomes" id="UP000030130">
    <property type="component" value="Unassembled WGS sequence"/>
</dbReference>
<gene>
    <name evidence="7" type="ORF">HR08_04625</name>
    <name evidence="8" type="ORF">HR15_07665</name>
</gene>
<dbReference type="Proteomes" id="UP000030146">
    <property type="component" value="Unassembled WGS sequence"/>
</dbReference>
<protein>
    <submittedName>
        <fullName evidence="7">Damage-inducible protein F</fullName>
    </submittedName>
</protein>
<feature type="transmembrane region" description="Helical" evidence="6">
    <location>
        <begin position="388"/>
        <end position="407"/>
    </location>
</feature>
<dbReference type="InterPro" id="IPR044644">
    <property type="entry name" value="DinF-like"/>
</dbReference>
<name>A0A099WR87_9PORP</name>
<dbReference type="PANTHER" id="PTHR42893">
    <property type="entry name" value="PROTEIN DETOXIFICATION 44, CHLOROPLASTIC-RELATED"/>
    <property type="match status" value="1"/>
</dbReference>
<keyword evidence="10" id="KW-1185">Reference proteome</keyword>
<keyword evidence="4 6" id="KW-1133">Transmembrane helix</keyword>
<comment type="subcellular location">
    <subcellularLocation>
        <location evidence="1">Membrane</location>
        <topology evidence="1">Multi-pass membrane protein</topology>
    </subcellularLocation>
</comment>
<evidence type="ECO:0000256" key="3">
    <source>
        <dbReference type="ARBA" id="ARBA00022692"/>
    </source>
</evidence>
<feature type="transmembrane region" description="Helical" evidence="6">
    <location>
        <begin position="316"/>
        <end position="343"/>
    </location>
</feature>
<proteinExistence type="inferred from homology"/>
<feature type="transmembrane region" description="Helical" evidence="6">
    <location>
        <begin position="243"/>
        <end position="262"/>
    </location>
</feature>
<feature type="transmembrane region" description="Helical" evidence="6">
    <location>
        <begin position="355"/>
        <end position="376"/>
    </location>
</feature>
<feature type="transmembrane region" description="Helical" evidence="6">
    <location>
        <begin position="47"/>
        <end position="69"/>
    </location>
</feature>
<evidence type="ECO:0000313" key="7">
    <source>
        <dbReference type="EMBL" id="KGN86046.1"/>
    </source>
</evidence>
<dbReference type="EMBL" id="JRAK01000103">
    <property type="protein sequence ID" value="KGN86658.1"/>
    <property type="molecule type" value="Genomic_DNA"/>
</dbReference>
<evidence type="ECO:0000256" key="2">
    <source>
        <dbReference type="ARBA" id="ARBA00010199"/>
    </source>
</evidence>
<feature type="transmembrane region" description="Helical" evidence="6">
    <location>
        <begin position="188"/>
        <end position="213"/>
    </location>
</feature>
<dbReference type="NCBIfam" id="TIGR00797">
    <property type="entry name" value="matE"/>
    <property type="match status" value="1"/>
</dbReference>
<dbReference type="STRING" id="111105.HR09_10600"/>
<feature type="transmembrane region" description="Helical" evidence="6">
    <location>
        <begin position="132"/>
        <end position="150"/>
    </location>
</feature>
<dbReference type="OrthoDB" id="9776324at2"/>
<dbReference type="PANTHER" id="PTHR42893:SF46">
    <property type="entry name" value="PROTEIN DETOXIFICATION 44, CHLOROPLASTIC"/>
    <property type="match status" value="1"/>
</dbReference>
<keyword evidence="5 6" id="KW-0472">Membrane</keyword>
<comment type="similarity">
    <text evidence="2">Belongs to the multi antimicrobial extrusion (MATE) (TC 2.A.66.1) family.</text>
</comment>
<sequence>MRLTTGREMDRRILRLAIPNIISNITVPLLSIVDVGLAGRMDTAGSIGAVAVASGVVNFVFWLFAFLRMGTTGFTAQAFGRSDVRAITRYLARGAAMAVVAALLLLIAAPLIERFGHLLASGQETIGREAREYIRIALWGAPAALLVYVFNGWYVGMQDTRVPMVVAIVSNMVNIGLSIFFVRGLDMGVGGLAAGTIAAQYVGLALLSGIAFFRYRRVLRFFRASSLTDTSGYGAYLRTGGDLFVRTALLGTVTLFFTSASSAMGEITVAANALLMQLFTLFSYFMDGFAYAGEALTGRYIGARRADELRLMIHRLFRIGTVVSLVATLLYLLFPTALLSVLSDKQEVIEHARRFAIWAGVVPIVSFAAFLWDGVFVGATASKAMRRAMTAAFVVFFATFFLLRVALGETALWLAFVLYLLTRSLMQTVWYRRHFFAANRLQRC</sequence>
<accession>A0A099WR87</accession>
<dbReference type="EMBL" id="JRAI01000042">
    <property type="protein sequence ID" value="KGN86046.1"/>
    <property type="molecule type" value="Genomic_DNA"/>
</dbReference>